<evidence type="ECO:0008006" key="8">
    <source>
        <dbReference type="Google" id="ProtNLM"/>
    </source>
</evidence>
<organism evidence="6 7">
    <name type="scientific">Ranatra chinensis</name>
    <dbReference type="NCBI Taxonomy" id="642074"/>
    <lineage>
        <taxon>Eukaryota</taxon>
        <taxon>Metazoa</taxon>
        <taxon>Ecdysozoa</taxon>
        <taxon>Arthropoda</taxon>
        <taxon>Hexapoda</taxon>
        <taxon>Insecta</taxon>
        <taxon>Pterygota</taxon>
        <taxon>Neoptera</taxon>
        <taxon>Paraneoptera</taxon>
        <taxon>Hemiptera</taxon>
        <taxon>Heteroptera</taxon>
        <taxon>Panheteroptera</taxon>
        <taxon>Nepomorpha</taxon>
        <taxon>Nepidae</taxon>
        <taxon>Ranatrinae</taxon>
        <taxon>Ranatra</taxon>
    </lineage>
</organism>
<dbReference type="InterPro" id="IPR009048">
    <property type="entry name" value="A-macroglobulin_rcpt-bd"/>
</dbReference>
<comment type="caution">
    <text evidence="6">The sequence shown here is derived from an EMBL/GenBank/DDBJ whole genome shotgun (WGS) entry which is preliminary data.</text>
</comment>
<keyword evidence="1" id="KW-0732">Signal</keyword>
<feature type="domain" description="Alpha-macroglobulin receptor-binding" evidence="5">
    <location>
        <begin position="980"/>
        <end position="1063"/>
    </location>
</feature>
<dbReference type="Proteomes" id="UP001558652">
    <property type="component" value="Unassembled WGS sequence"/>
</dbReference>
<dbReference type="Gene3D" id="2.60.40.1930">
    <property type="match status" value="1"/>
</dbReference>
<protein>
    <recommendedName>
        <fullName evidence="8">C3 and PZP-like alpha-2-macroglobulin domain-containing protein 8</fullName>
    </recommendedName>
</protein>
<dbReference type="InterPro" id="IPR050473">
    <property type="entry name" value="A2M/Complement_sys"/>
</dbReference>
<dbReference type="InterPro" id="IPR008930">
    <property type="entry name" value="Terpenoid_cyclase/PrenylTrfase"/>
</dbReference>
<gene>
    <name evidence="6" type="ORF">AAG570_010645</name>
</gene>
<proteinExistence type="predicted"/>
<dbReference type="SUPFAM" id="SSF49410">
    <property type="entry name" value="Alpha-macroglobulin receptor domain"/>
    <property type="match status" value="1"/>
</dbReference>
<dbReference type="Pfam" id="PF07678">
    <property type="entry name" value="TED_complement"/>
    <property type="match status" value="1"/>
</dbReference>
<feature type="domain" description="Alpha-2-macroglobulin" evidence="4">
    <location>
        <begin position="191"/>
        <end position="282"/>
    </location>
</feature>
<evidence type="ECO:0000256" key="1">
    <source>
        <dbReference type="ARBA" id="ARBA00022729"/>
    </source>
</evidence>
<evidence type="ECO:0000259" key="5">
    <source>
        <dbReference type="SMART" id="SM01361"/>
    </source>
</evidence>
<keyword evidence="7" id="KW-1185">Reference proteome</keyword>
<dbReference type="Gene3D" id="2.60.40.690">
    <property type="entry name" value="Alpha-macroglobulin, receptor-binding domain"/>
    <property type="match status" value="1"/>
</dbReference>
<dbReference type="SMART" id="SM01360">
    <property type="entry name" value="A2M"/>
    <property type="match status" value="1"/>
</dbReference>
<sequence>PGDTAKAVILSSCPCDKSLHYVVTTEGHVTYWNEPEFSTRPIAPQVVVDGASFCRFNLSFTVEASMAPLSHLIVYYITDDAELISDIITFDIKLLQKQVAVNLEHKKLWYPGEPIDVQLLSEMDSLVCLVGGRGGEMHFQKSLVAKEVDFPEAGVSVHKKHCAGNHQNDPKIMSSSQVHHSVMDDAGLDQLWLWECFNYTAEVEAKGLTVRAPQEPGKWSLWALSVSPSVGLRFSSPVHVLVFRPIDVEFDVPATLKVGESLEVDIKIGNNVNSCIDVNAILSLSEGAHFMGNNQPFVAEKLRLGPHGATSIVVRVVATSASRKNLTVEVTAYLSETCQSTSSESRGNHSLVGSVIKQKNILVHPEGLVKIHTESAYFCANEQMVISTQDNFQFEFIPAPRNREGIVFEVRAGQGVHIALSEVADVSQKMYQVVIGDMENSVSWVGRGKHGYSVHLLTTSTPQILSTDESRTLWLSWDRNVVSLGKGPSIHGNVILKWRMDKKMKITYLGFATTWGHTAEFRIWNYNDEAGFSQVLHLDVPRSVLPGSEAGTLLVAGGLALPSVTKVSRPSLAEYSSLATTISSLAPLLAGEGTGYHVNFTSVEERKSLLQDLETSIQKLLTFRKYDGSFSDHHYLSSHWNTVSVLEVLSKAQTLTGIDPELLNGVKAWVQKRQLKDGSFQACGIDVVVDNSTGYGEFAKTVETTSDTLATLINIGIENENDSMTVLKARYYLEKIVYQPMEGCTLAMLCYALVSAKSEMVNVVLDRLKNASTNEEGEFGWPRPRDDTDWLYEEGVEQKIKKIMKFAANVKDFKASLYTLMAYTLLGDLKSAEPVARYLFYRSHILDNHSELVFTAIKAFSLFGWLAMDQHRWLTVSLATSGMELTDTLELRTNSLPQFLSLPSLPTKVFVYATGAGCATVQGRISYATYSPTRSTTLLDIWAGVTEEVLPRRNSIQDLEGKLPQLSIRTCFKWKGNEASGVIRLEVHLFSGFELASVATSHSAIHYGSRGDRVWFVIANVNSSCAICINFTARSLFVVGRLRPAFARVYPAGQADLSAEVFFHTQKGSPLLADTTEDDLITWFGKTELGDYDSMGPDFTDVCVCGELCLENSITKPPTTALETNKDESNLYKEDIGASDFTDIIVFSELHENVSAIQGSLESMEEISKDFNVNITAKDIFSFHNDSNTFLLFSDTNNVETTPSQTISGNSNNTFPINRKENIINEVNSISQSIKISQKNNYSEIHAANKKSAIKNERKDMSKEVPVNNIQNLSNKFLRVKHYSNIYNVINVSSGQNQKMVNSNNGTLESTKRSIIARSAYLDDDRKSTNFSITSQENDNSTNLFNKNNEKLSPQVNRTTINTSGKELPKTLYKEMKNMTEVHNTTEKFNKSVLDSAAIAKSNSEKFLNLKHGAVLDILREGKTEESGLVSSGG</sequence>
<evidence type="ECO:0000256" key="2">
    <source>
        <dbReference type="ARBA" id="ARBA00022966"/>
    </source>
</evidence>
<dbReference type="CDD" id="cd02891">
    <property type="entry name" value="A2M_like"/>
    <property type="match status" value="1"/>
</dbReference>
<dbReference type="InterPro" id="IPR011626">
    <property type="entry name" value="Alpha-macroglobulin_TED"/>
</dbReference>
<evidence type="ECO:0000313" key="6">
    <source>
        <dbReference type="EMBL" id="KAL1132693.1"/>
    </source>
</evidence>
<dbReference type="InterPro" id="IPR011625">
    <property type="entry name" value="A2M_N_BRD"/>
</dbReference>
<feature type="non-terminal residue" evidence="6">
    <location>
        <position position="1"/>
    </location>
</feature>
<dbReference type="InterPro" id="IPR022041">
    <property type="entry name" value="Methyltransf_FA"/>
</dbReference>
<dbReference type="Pfam" id="PF07703">
    <property type="entry name" value="A2M_BRD"/>
    <property type="match status" value="1"/>
</dbReference>
<dbReference type="EMBL" id="JBFDAA010000005">
    <property type="protein sequence ID" value="KAL1132693.1"/>
    <property type="molecule type" value="Genomic_DNA"/>
</dbReference>
<dbReference type="SMART" id="SM01359">
    <property type="entry name" value="A2M_N_2"/>
    <property type="match status" value="1"/>
</dbReference>
<feature type="domain" description="Alpha-2-macroglobulin bait region" evidence="3">
    <location>
        <begin position="1"/>
        <end position="130"/>
    </location>
</feature>
<dbReference type="Gene3D" id="2.60.40.10">
    <property type="entry name" value="Immunoglobulins"/>
    <property type="match status" value="1"/>
</dbReference>
<dbReference type="Pfam" id="PF12248">
    <property type="entry name" value="Methyltransf_FA"/>
    <property type="match status" value="1"/>
</dbReference>
<evidence type="ECO:0000313" key="7">
    <source>
        <dbReference type="Proteomes" id="UP001558652"/>
    </source>
</evidence>
<dbReference type="InterPro" id="IPR001599">
    <property type="entry name" value="Macroglobln_a2"/>
</dbReference>
<name>A0ABD0YN55_9HEMI</name>
<dbReference type="Pfam" id="PF07677">
    <property type="entry name" value="A2M_recep"/>
    <property type="match status" value="1"/>
</dbReference>
<reference evidence="6 7" key="1">
    <citation type="submission" date="2024-07" db="EMBL/GenBank/DDBJ databases">
        <title>Chromosome-level genome assembly of the water stick insect Ranatra chinensis (Heteroptera: Nepidae).</title>
        <authorList>
            <person name="Liu X."/>
        </authorList>
    </citation>
    <scope>NUCLEOTIDE SEQUENCE [LARGE SCALE GENOMIC DNA]</scope>
    <source>
        <strain evidence="6">Cailab_2021Rc</strain>
        <tissue evidence="6">Muscle</tissue>
    </source>
</reference>
<keyword evidence="2" id="KW-0882">Thioester bond</keyword>
<dbReference type="PANTHER" id="PTHR11412">
    <property type="entry name" value="MACROGLOBULIN / COMPLEMENT"/>
    <property type="match status" value="1"/>
</dbReference>
<dbReference type="SMART" id="SM01361">
    <property type="entry name" value="A2M_recep"/>
    <property type="match status" value="1"/>
</dbReference>
<dbReference type="Gene3D" id="1.50.10.20">
    <property type="match status" value="1"/>
</dbReference>
<dbReference type="InterPro" id="IPR013783">
    <property type="entry name" value="Ig-like_fold"/>
</dbReference>
<accession>A0ABD0YN55</accession>
<evidence type="ECO:0000259" key="4">
    <source>
        <dbReference type="SMART" id="SM01360"/>
    </source>
</evidence>
<evidence type="ECO:0000259" key="3">
    <source>
        <dbReference type="SMART" id="SM01359"/>
    </source>
</evidence>
<dbReference type="SUPFAM" id="SSF48239">
    <property type="entry name" value="Terpenoid cyclases/Protein prenyltransferases"/>
    <property type="match status" value="1"/>
</dbReference>
<dbReference type="Pfam" id="PF00207">
    <property type="entry name" value="A2M"/>
    <property type="match status" value="1"/>
</dbReference>
<dbReference type="InterPro" id="IPR036595">
    <property type="entry name" value="A-macroglobulin_rcpt-bd_sf"/>
</dbReference>
<dbReference type="PANTHER" id="PTHR11412:SF136">
    <property type="entry name" value="CD109 ANTIGEN"/>
    <property type="match status" value="1"/>
</dbReference>